<evidence type="ECO:0000313" key="3">
    <source>
        <dbReference type="EMBL" id="TDW96816.1"/>
    </source>
</evidence>
<name>A0A4R8DI54_9BACT</name>
<proteinExistence type="predicted"/>
<feature type="region of interest" description="Disordered" evidence="1">
    <location>
        <begin position="295"/>
        <end position="356"/>
    </location>
</feature>
<dbReference type="OrthoDB" id="1249547at2"/>
<feature type="compositionally biased region" description="Basic and acidic residues" evidence="1">
    <location>
        <begin position="313"/>
        <end position="325"/>
    </location>
</feature>
<feature type="compositionally biased region" description="Basic and acidic residues" evidence="1">
    <location>
        <begin position="338"/>
        <end position="354"/>
    </location>
</feature>
<reference evidence="3 4" key="1">
    <citation type="submission" date="2019-03" db="EMBL/GenBank/DDBJ databases">
        <title>Genomic Encyclopedia of Type Strains, Phase IV (KMG-IV): sequencing the most valuable type-strain genomes for metagenomic binning, comparative biology and taxonomic classification.</title>
        <authorList>
            <person name="Goeker M."/>
        </authorList>
    </citation>
    <scope>NUCLEOTIDE SEQUENCE [LARGE SCALE GENOMIC DNA]</scope>
    <source>
        <strain evidence="3 4">DSM 100059</strain>
    </source>
</reference>
<dbReference type="EMBL" id="SODV01000002">
    <property type="protein sequence ID" value="TDW96816.1"/>
    <property type="molecule type" value="Genomic_DNA"/>
</dbReference>
<protein>
    <submittedName>
        <fullName evidence="3">Uncharacterized protein</fullName>
    </submittedName>
</protein>
<keyword evidence="4" id="KW-1185">Reference proteome</keyword>
<keyword evidence="2" id="KW-0812">Transmembrane</keyword>
<feature type="transmembrane region" description="Helical" evidence="2">
    <location>
        <begin position="57"/>
        <end position="75"/>
    </location>
</feature>
<sequence>MGAKIITEKDFWQCSGGNMPAPMQSTQLVARKQDGHKYITINDKSTQSFVDFACKKLMWLMALVAAVIAVCVVATGGAALIAIGAIAGAAGAVFGAVVGSLICGQKAAMARHWIGQKDNLKILGTPTVTGAHKMVCSIFNEEITFAPNIKSWWQAVALGAANFIGGVLQGAMVGAAVGGGAALIQGGVAALAEGGVSGLGRGALQLVKSLPGNVVGNVVSSWATGMGLGLRGLLGAQNVAATYGETGQAGVGDFASGAVSMETGTVQSAKNVFTGQGTASDYLGLALWMTPIHESTKPKSAPAEEGGGGKGQPEGDKPSEEEAPKTEGPQAETPAEGKNGEAFEDNKELNDKQTGDAGEAAVIDKLKKEGYDEILQIQNNSGHGVDVIGRNSKTGDVKCIEVKANTSQLSADQAKGGEWYVNDRLKKAASGAPYYRVPPNPADLPTNAKLAQRWIQNAPNVDYEVHRVDVDRSNGNVGNIKVSPWDAPKPEGEGTGGDATGAGGDATGDAVEAPQGAGSAGDH</sequence>
<dbReference type="RefSeq" id="WP_133997925.1">
    <property type="nucleotide sequence ID" value="NZ_SODV01000002.1"/>
</dbReference>
<gene>
    <name evidence="3" type="ORF">EDB95_4652</name>
</gene>
<evidence type="ECO:0000313" key="4">
    <source>
        <dbReference type="Proteomes" id="UP000294498"/>
    </source>
</evidence>
<comment type="caution">
    <text evidence="3">The sequence shown here is derived from an EMBL/GenBank/DDBJ whole genome shotgun (WGS) entry which is preliminary data.</text>
</comment>
<keyword evidence="2" id="KW-0472">Membrane</keyword>
<feature type="transmembrane region" description="Helical" evidence="2">
    <location>
        <begin position="81"/>
        <end position="103"/>
    </location>
</feature>
<feature type="region of interest" description="Disordered" evidence="1">
    <location>
        <begin position="474"/>
        <end position="523"/>
    </location>
</feature>
<dbReference type="AlphaFoldDB" id="A0A4R8DI54"/>
<accession>A0A4R8DI54</accession>
<keyword evidence="2" id="KW-1133">Transmembrane helix</keyword>
<dbReference type="Proteomes" id="UP000294498">
    <property type="component" value="Unassembled WGS sequence"/>
</dbReference>
<feature type="compositionally biased region" description="Gly residues" evidence="1">
    <location>
        <begin position="493"/>
        <end position="506"/>
    </location>
</feature>
<evidence type="ECO:0000256" key="2">
    <source>
        <dbReference type="SAM" id="Phobius"/>
    </source>
</evidence>
<organism evidence="3 4">
    <name type="scientific">Dinghuibacter silviterrae</name>
    <dbReference type="NCBI Taxonomy" id="1539049"/>
    <lineage>
        <taxon>Bacteria</taxon>
        <taxon>Pseudomonadati</taxon>
        <taxon>Bacteroidota</taxon>
        <taxon>Chitinophagia</taxon>
        <taxon>Chitinophagales</taxon>
        <taxon>Chitinophagaceae</taxon>
        <taxon>Dinghuibacter</taxon>
    </lineage>
</organism>
<evidence type="ECO:0000256" key="1">
    <source>
        <dbReference type="SAM" id="MobiDB-lite"/>
    </source>
</evidence>